<sequence length="331" mass="36547">MNYPSLTTFDVPPDVASKTSPRILGVLFQWGLFGVLTTQTYLYYLAFPKDPLRNKIFVYLVFAFEVIQTVIVTDSAWRVFGSGYGDFSVYNNVALAWFSVPLISGIVAFLAEIFYAYRISILSQSIWIAGAISFFALVQLGGSVASAVALKQAGLFSKLLGKQFFISAGIWNGGSALCDVIIAVSMTYLLSRRGSGGMHNTQIFLRKVIRLVIETGTVTALVAIINLILVLLPSRPAYYQIPSEVLAKVYSNSMMVMLNSRMRIGMDTTSDTPVTLSRHRPETGIRGTDAIELGEGIMITREQVVFPSKTDSDKEEKDDDRGLHKQESFVL</sequence>
<name>A0A409W0R1_9AGAR</name>
<evidence type="ECO:0000313" key="4">
    <source>
        <dbReference type="EMBL" id="PPQ72104.1"/>
    </source>
</evidence>
<organism evidence="4 5">
    <name type="scientific">Gymnopilus dilepis</name>
    <dbReference type="NCBI Taxonomy" id="231916"/>
    <lineage>
        <taxon>Eukaryota</taxon>
        <taxon>Fungi</taxon>
        <taxon>Dikarya</taxon>
        <taxon>Basidiomycota</taxon>
        <taxon>Agaricomycotina</taxon>
        <taxon>Agaricomycetes</taxon>
        <taxon>Agaricomycetidae</taxon>
        <taxon>Agaricales</taxon>
        <taxon>Agaricineae</taxon>
        <taxon>Hymenogastraceae</taxon>
        <taxon>Gymnopilus</taxon>
    </lineage>
</organism>
<feature type="compositionally biased region" description="Basic and acidic residues" evidence="1">
    <location>
        <begin position="310"/>
        <end position="331"/>
    </location>
</feature>
<dbReference type="OrthoDB" id="3223377at2759"/>
<reference evidence="4 5" key="1">
    <citation type="journal article" date="2018" name="Evol. Lett.">
        <title>Horizontal gene cluster transfer increased hallucinogenic mushroom diversity.</title>
        <authorList>
            <person name="Reynolds H.T."/>
            <person name="Vijayakumar V."/>
            <person name="Gluck-Thaler E."/>
            <person name="Korotkin H.B."/>
            <person name="Matheny P.B."/>
            <person name="Slot J.C."/>
        </authorList>
    </citation>
    <scope>NUCLEOTIDE SEQUENCE [LARGE SCALE GENOMIC DNA]</scope>
    <source>
        <strain evidence="4 5">SRW20</strain>
    </source>
</reference>
<keyword evidence="5" id="KW-1185">Reference proteome</keyword>
<protein>
    <recommendedName>
        <fullName evidence="3">DUF6534 domain-containing protein</fullName>
    </recommendedName>
</protein>
<evidence type="ECO:0000259" key="3">
    <source>
        <dbReference type="Pfam" id="PF20152"/>
    </source>
</evidence>
<dbReference type="InterPro" id="IPR045339">
    <property type="entry name" value="DUF6534"/>
</dbReference>
<feature type="transmembrane region" description="Helical" evidence="2">
    <location>
        <begin position="56"/>
        <end position="73"/>
    </location>
</feature>
<dbReference type="EMBL" id="NHYE01005473">
    <property type="protein sequence ID" value="PPQ72104.1"/>
    <property type="molecule type" value="Genomic_DNA"/>
</dbReference>
<evidence type="ECO:0000313" key="5">
    <source>
        <dbReference type="Proteomes" id="UP000284706"/>
    </source>
</evidence>
<keyword evidence="2" id="KW-0812">Transmembrane</keyword>
<feature type="transmembrane region" description="Helical" evidence="2">
    <location>
        <begin position="170"/>
        <end position="190"/>
    </location>
</feature>
<dbReference type="PANTHER" id="PTHR40465">
    <property type="entry name" value="CHROMOSOME 1, WHOLE GENOME SHOTGUN SEQUENCE"/>
    <property type="match status" value="1"/>
</dbReference>
<feature type="domain" description="DUF6534" evidence="3">
    <location>
        <begin position="175"/>
        <end position="262"/>
    </location>
</feature>
<feature type="transmembrane region" description="Helical" evidence="2">
    <location>
        <begin position="23"/>
        <end position="44"/>
    </location>
</feature>
<comment type="caution">
    <text evidence="4">The sequence shown here is derived from an EMBL/GenBank/DDBJ whole genome shotgun (WGS) entry which is preliminary data.</text>
</comment>
<keyword evidence="2" id="KW-0472">Membrane</keyword>
<proteinExistence type="predicted"/>
<feature type="transmembrane region" description="Helical" evidence="2">
    <location>
        <begin position="127"/>
        <end position="150"/>
    </location>
</feature>
<gene>
    <name evidence="4" type="ORF">CVT26_006882</name>
</gene>
<dbReference type="AlphaFoldDB" id="A0A409W0R1"/>
<dbReference type="InParanoid" id="A0A409W0R1"/>
<feature type="transmembrane region" description="Helical" evidence="2">
    <location>
        <begin position="93"/>
        <end position="115"/>
    </location>
</feature>
<evidence type="ECO:0000256" key="1">
    <source>
        <dbReference type="SAM" id="MobiDB-lite"/>
    </source>
</evidence>
<keyword evidence="2" id="KW-1133">Transmembrane helix</keyword>
<feature type="region of interest" description="Disordered" evidence="1">
    <location>
        <begin position="308"/>
        <end position="331"/>
    </location>
</feature>
<evidence type="ECO:0000256" key="2">
    <source>
        <dbReference type="SAM" id="Phobius"/>
    </source>
</evidence>
<dbReference type="PANTHER" id="PTHR40465:SF1">
    <property type="entry name" value="DUF6534 DOMAIN-CONTAINING PROTEIN"/>
    <property type="match status" value="1"/>
</dbReference>
<dbReference type="Proteomes" id="UP000284706">
    <property type="component" value="Unassembled WGS sequence"/>
</dbReference>
<feature type="transmembrane region" description="Helical" evidence="2">
    <location>
        <begin position="211"/>
        <end position="232"/>
    </location>
</feature>
<accession>A0A409W0R1</accession>
<dbReference type="Pfam" id="PF20152">
    <property type="entry name" value="DUF6534"/>
    <property type="match status" value="1"/>
</dbReference>